<protein>
    <submittedName>
        <fullName evidence="1">Uncharacterized protein</fullName>
    </submittedName>
</protein>
<evidence type="ECO:0000313" key="2">
    <source>
        <dbReference type="Proteomes" id="UP001632038"/>
    </source>
</evidence>
<reference evidence="2" key="1">
    <citation type="journal article" date="2024" name="IScience">
        <title>Strigolactones Initiate the Formation of Haustorium-like Structures in Castilleja.</title>
        <authorList>
            <person name="Buerger M."/>
            <person name="Peterson D."/>
            <person name="Chory J."/>
        </authorList>
    </citation>
    <scope>NUCLEOTIDE SEQUENCE [LARGE SCALE GENOMIC DNA]</scope>
</reference>
<dbReference type="Proteomes" id="UP001632038">
    <property type="component" value="Unassembled WGS sequence"/>
</dbReference>
<dbReference type="EMBL" id="JAVIJP010000069">
    <property type="protein sequence ID" value="KAL3619425.1"/>
    <property type="molecule type" value="Genomic_DNA"/>
</dbReference>
<dbReference type="AlphaFoldDB" id="A0ABD3BPM3"/>
<comment type="caution">
    <text evidence="1">The sequence shown here is derived from an EMBL/GenBank/DDBJ whole genome shotgun (WGS) entry which is preliminary data.</text>
</comment>
<organism evidence="1 2">
    <name type="scientific">Castilleja foliolosa</name>
    <dbReference type="NCBI Taxonomy" id="1961234"/>
    <lineage>
        <taxon>Eukaryota</taxon>
        <taxon>Viridiplantae</taxon>
        <taxon>Streptophyta</taxon>
        <taxon>Embryophyta</taxon>
        <taxon>Tracheophyta</taxon>
        <taxon>Spermatophyta</taxon>
        <taxon>Magnoliopsida</taxon>
        <taxon>eudicotyledons</taxon>
        <taxon>Gunneridae</taxon>
        <taxon>Pentapetalae</taxon>
        <taxon>asterids</taxon>
        <taxon>lamiids</taxon>
        <taxon>Lamiales</taxon>
        <taxon>Orobanchaceae</taxon>
        <taxon>Pedicularideae</taxon>
        <taxon>Castillejinae</taxon>
        <taxon>Castilleja</taxon>
    </lineage>
</organism>
<name>A0ABD3BPM3_9LAMI</name>
<keyword evidence="2" id="KW-1185">Reference proteome</keyword>
<evidence type="ECO:0000313" key="1">
    <source>
        <dbReference type="EMBL" id="KAL3619425.1"/>
    </source>
</evidence>
<proteinExistence type="predicted"/>
<accession>A0ABD3BPM3</accession>
<sequence length="53" mass="5836">MKVSAFPATVLGSFRNSQSGQSFRNGGNIKNLKGHVTHAIDSNFYDVAYKKVF</sequence>
<gene>
    <name evidence="1" type="ORF">CASFOL_036995</name>
</gene>